<dbReference type="GO" id="GO:0046951">
    <property type="term" value="P:ketone body biosynthetic process"/>
    <property type="evidence" value="ECO:0007669"/>
    <property type="project" value="TreeGrafter"/>
</dbReference>
<evidence type="ECO:0000259" key="7">
    <source>
        <dbReference type="PROSITE" id="PS50991"/>
    </source>
</evidence>
<dbReference type="OrthoDB" id="1905920at2759"/>
<protein>
    <recommendedName>
        <fullName evidence="3">hydroxymethylglutaryl-CoA lyase</fullName>
        <ecNumber evidence="3">4.1.3.4</ecNumber>
    </recommendedName>
</protein>
<dbReference type="InterPro" id="IPR013785">
    <property type="entry name" value="Aldolase_TIM"/>
</dbReference>
<keyword evidence="4" id="KW-0479">Metal-binding</keyword>
<dbReference type="GO" id="GO:0006552">
    <property type="term" value="P:L-leucine catabolic process"/>
    <property type="evidence" value="ECO:0007669"/>
    <property type="project" value="TreeGrafter"/>
</dbReference>
<proteinExistence type="inferred from homology"/>
<dbReference type="FunFam" id="3.20.20.70:FF:000201">
    <property type="entry name" value="Hydroxymethylglutaryl-CoA lyase"/>
    <property type="match status" value="1"/>
</dbReference>
<dbReference type="EC" id="4.1.3.4" evidence="3"/>
<evidence type="ECO:0000256" key="2">
    <source>
        <dbReference type="ARBA" id="ARBA00009405"/>
    </source>
</evidence>
<dbReference type="UniPathway" id="UPA00896">
    <property type="reaction ID" value="UER00863"/>
</dbReference>
<evidence type="ECO:0000256" key="3">
    <source>
        <dbReference type="ARBA" id="ARBA00012910"/>
    </source>
</evidence>
<dbReference type="EMBL" id="BEGY01000076">
    <property type="protein sequence ID" value="GAX82147.1"/>
    <property type="molecule type" value="Genomic_DNA"/>
</dbReference>
<evidence type="ECO:0000256" key="5">
    <source>
        <dbReference type="ARBA" id="ARBA00023239"/>
    </source>
</evidence>
<dbReference type="SUPFAM" id="SSF51569">
    <property type="entry name" value="Aldolase"/>
    <property type="match status" value="1"/>
</dbReference>
<dbReference type="AlphaFoldDB" id="A0A250XGF1"/>
<name>A0A250XGF1_9CHLO</name>
<dbReference type="CDD" id="cd07938">
    <property type="entry name" value="DRE_TIM_HMGL"/>
    <property type="match status" value="1"/>
</dbReference>
<comment type="pathway">
    <text evidence="1">Metabolic intermediate metabolism; (S)-3-hydroxy-3-methylglutaryl-CoA degradation; acetoacetate from (S)-3-hydroxy-3-methylglutaryl-CoA: step 1/1.</text>
</comment>
<evidence type="ECO:0000256" key="1">
    <source>
        <dbReference type="ARBA" id="ARBA00005143"/>
    </source>
</evidence>
<accession>A0A250XGF1</accession>
<dbReference type="Pfam" id="PF00682">
    <property type="entry name" value="HMGL-like"/>
    <property type="match status" value="1"/>
</dbReference>
<sequence length="349" mass="36691">MVFSKDVSHVLLSSGKLIDGILKAGNIATSSFNLSTWGSSAPAFPSAVRIYEVGPRDGLQNEATFVNTDVKVQLIDMLSTVGLKSIEATSFVSPKWVPQLADAADVMASIKKVPEVTYSVLTPNLKGFQGAVQAGAREVAIFASASESFSQRNINCTISESLKRFEEVAKAAQDNGVTMRGYVSCVVGCPIQGPVAPEEAAKVAKVLLDMGCYEVSMGDTIGVGTPLTIARMFEASMRHIPVSKLAAHMHDTYGQGLANILASLQLGISVVDSSVAGLGGCPYAKGATGNVATEDVVYMLEGMGIQHGIDMRKLVGAGEFITKALGRKTNSRAAAAILAKNRFTQVPTQ</sequence>
<evidence type="ECO:0000256" key="4">
    <source>
        <dbReference type="ARBA" id="ARBA00022723"/>
    </source>
</evidence>
<organism evidence="8 9">
    <name type="scientific">Chlamydomonas eustigma</name>
    <dbReference type="NCBI Taxonomy" id="1157962"/>
    <lineage>
        <taxon>Eukaryota</taxon>
        <taxon>Viridiplantae</taxon>
        <taxon>Chlorophyta</taxon>
        <taxon>core chlorophytes</taxon>
        <taxon>Chlorophyceae</taxon>
        <taxon>CS clade</taxon>
        <taxon>Chlamydomonadales</taxon>
        <taxon>Chlamydomonadaceae</taxon>
        <taxon>Chlamydomonas</taxon>
    </lineage>
</organism>
<dbReference type="Proteomes" id="UP000232323">
    <property type="component" value="Unassembled WGS sequence"/>
</dbReference>
<dbReference type="InterPro" id="IPR000138">
    <property type="entry name" value="HMG_CoA_lyase_AS"/>
</dbReference>
<comment type="caution">
    <text evidence="8">The sequence shown here is derived from an EMBL/GenBank/DDBJ whole genome shotgun (WGS) entry which is preliminary data.</text>
</comment>
<reference evidence="8 9" key="1">
    <citation type="submission" date="2017-08" db="EMBL/GenBank/DDBJ databases">
        <title>Acidophilic green algal genome provides insights into adaptation to an acidic environment.</title>
        <authorList>
            <person name="Hirooka S."/>
            <person name="Hirose Y."/>
            <person name="Kanesaki Y."/>
            <person name="Higuchi S."/>
            <person name="Fujiwara T."/>
            <person name="Onuma R."/>
            <person name="Era A."/>
            <person name="Ohbayashi R."/>
            <person name="Uzuka A."/>
            <person name="Nozaki H."/>
            <person name="Yoshikawa H."/>
            <person name="Miyagishima S.Y."/>
        </authorList>
    </citation>
    <scope>NUCLEOTIDE SEQUENCE [LARGE SCALE GENOMIC DNA]</scope>
    <source>
        <strain evidence="8 9">NIES-2499</strain>
    </source>
</reference>
<dbReference type="PROSITE" id="PS01062">
    <property type="entry name" value="HMG_COA_LYASE"/>
    <property type="match status" value="1"/>
</dbReference>
<dbReference type="NCBIfam" id="NF004283">
    <property type="entry name" value="PRK05692.1"/>
    <property type="match status" value="1"/>
</dbReference>
<dbReference type="Gene3D" id="3.20.20.70">
    <property type="entry name" value="Aldolase class I"/>
    <property type="match status" value="1"/>
</dbReference>
<keyword evidence="9" id="KW-1185">Reference proteome</keyword>
<dbReference type="PANTHER" id="PTHR42738">
    <property type="entry name" value="HYDROXYMETHYLGLUTARYL-COA LYASE"/>
    <property type="match status" value="1"/>
</dbReference>
<feature type="domain" description="Pyruvate carboxyltransferase" evidence="7">
    <location>
        <begin position="48"/>
        <end position="315"/>
    </location>
</feature>
<dbReference type="InterPro" id="IPR000891">
    <property type="entry name" value="PYR_CT"/>
</dbReference>
<dbReference type="PANTHER" id="PTHR42738:SF7">
    <property type="entry name" value="HYDROXYMETHYLGLUTARYL-COA LYASE"/>
    <property type="match status" value="1"/>
</dbReference>
<dbReference type="InterPro" id="IPR043594">
    <property type="entry name" value="HMGL"/>
</dbReference>
<dbReference type="PROSITE" id="PS50991">
    <property type="entry name" value="PYR_CT"/>
    <property type="match status" value="1"/>
</dbReference>
<comment type="similarity">
    <text evidence="2">Belongs to the HMG-CoA lyase family.</text>
</comment>
<evidence type="ECO:0000313" key="9">
    <source>
        <dbReference type="Proteomes" id="UP000232323"/>
    </source>
</evidence>
<keyword evidence="5" id="KW-0456">Lyase</keyword>
<dbReference type="GO" id="GO:0046872">
    <property type="term" value="F:metal ion binding"/>
    <property type="evidence" value="ECO:0007669"/>
    <property type="project" value="UniProtKB-KW"/>
</dbReference>
<gene>
    <name evidence="8" type="ORF">CEUSTIGMA_g9575.t1</name>
</gene>
<evidence type="ECO:0000256" key="6">
    <source>
        <dbReference type="ARBA" id="ARBA00049877"/>
    </source>
</evidence>
<dbReference type="STRING" id="1157962.A0A250XGF1"/>
<comment type="catalytic activity">
    <reaction evidence="6">
        <text>(3S)-3-hydroxy-3-methylglutaryl-CoA = acetoacetate + acetyl-CoA</text>
        <dbReference type="Rhea" id="RHEA:24404"/>
        <dbReference type="ChEBI" id="CHEBI:13705"/>
        <dbReference type="ChEBI" id="CHEBI:43074"/>
        <dbReference type="ChEBI" id="CHEBI:57288"/>
        <dbReference type="EC" id="4.1.3.4"/>
    </reaction>
</comment>
<evidence type="ECO:0000313" key="8">
    <source>
        <dbReference type="EMBL" id="GAX82147.1"/>
    </source>
</evidence>
<dbReference type="GO" id="GO:0004419">
    <property type="term" value="F:hydroxymethylglutaryl-CoA lyase activity"/>
    <property type="evidence" value="ECO:0007669"/>
    <property type="project" value="UniProtKB-EC"/>
</dbReference>